<dbReference type="Proteomes" id="UP001193035">
    <property type="component" value="Unassembled WGS sequence"/>
</dbReference>
<feature type="region of interest" description="Disordered" evidence="1">
    <location>
        <begin position="20"/>
        <end position="43"/>
    </location>
</feature>
<protein>
    <submittedName>
        <fullName evidence="3">Argininosuccinate lyase</fullName>
    </submittedName>
</protein>
<dbReference type="RefSeq" id="WP_138840291.1">
    <property type="nucleotide sequence ID" value="NZ_VCPD01000001.1"/>
</dbReference>
<evidence type="ECO:0000313" key="3">
    <source>
        <dbReference type="EMBL" id="TMV10234.1"/>
    </source>
</evidence>
<dbReference type="PROSITE" id="PS51257">
    <property type="entry name" value="PROKAR_LIPOPROTEIN"/>
    <property type="match status" value="1"/>
</dbReference>
<sequence length="43" mass="4117">MNTIRASLLVLAGLALAGCGADGEPEQPTRNAGAATSGHGIPG</sequence>
<organism evidence="3 4">
    <name type="scientific">Ruegeria sediminis</name>
    <dbReference type="NCBI Taxonomy" id="2583820"/>
    <lineage>
        <taxon>Bacteria</taxon>
        <taxon>Pseudomonadati</taxon>
        <taxon>Pseudomonadota</taxon>
        <taxon>Alphaproteobacteria</taxon>
        <taxon>Rhodobacterales</taxon>
        <taxon>Roseobacteraceae</taxon>
        <taxon>Ruegeria</taxon>
    </lineage>
</organism>
<name>A0ABY2X4B3_9RHOB</name>
<evidence type="ECO:0000256" key="1">
    <source>
        <dbReference type="SAM" id="MobiDB-lite"/>
    </source>
</evidence>
<accession>A0ABY2X4B3</accession>
<gene>
    <name evidence="3" type="ORF">FGK63_04000</name>
</gene>
<comment type="caution">
    <text evidence="3">The sequence shown here is derived from an EMBL/GenBank/DDBJ whole genome shotgun (WGS) entry which is preliminary data.</text>
</comment>
<dbReference type="GO" id="GO:0016829">
    <property type="term" value="F:lyase activity"/>
    <property type="evidence" value="ECO:0007669"/>
    <property type="project" value="UniProtKB-KW"/>
</dbReference>
<evidence type="ECO:0000313" key="4">
    <source>
        <dbReference type="Proteomes" id="UP001193035"/>
    </source>
</evidence>
<dbReference type="EMBL" id="VCPD01000001">
    <property type="protein sequence ID" value="TMV10234.1"/>
    <property type="molecule type" value="Genomic_DNA"/>
</dbReference>
<feature type="chain" id="PRO_5047193260" evidence="2">
    <location>
        <begin position="18"/>
        <end position="43"/>
    </location>
</feature>
<proteinExistence type="predicted"/>
<keyword evidence="4" id="KW-1185">Reference proteome</keyword>
<keyword evidence="3" id="KW-0456">Lyase</keyword>
<evidence type="ECO:0000256" key="2">
    <source>
        <dbReference type="SAM" id="SignalP"/>
    </source>
</evidence>
<reference evidence="3 4" key="1">
    <citation type="submission" date="2019-05" db="EMBL/GenBank/DDBJ databases">
        <title>Ruegeria sp. nov., isolated from tidal flat.</title>
        <authorList>
            <person name="Kim W."/>
        </authorList>
    </citation>
    <scope>NUCLEOTIDE SEQUENCE [LARGE SCALE GENOMIC DNA]</scope>
    <source>
        <strain evidence="3 4">CAU 1488</strain>
    </source>
</reference>
<keyword evidence="2" id="KW-0732">Signal</keyword>
<feature type="signal peptide" evidence="2">
    <location>
        <begin position="1"/>
        <end position="17"/>
    </location>
</feature>